<proteinExistence type="predicted"/>
<keyword evidence="3" id="KW-1185">Reference proteome</keyword>
<dbReference type="PANTHER" id="PTHR47184:SF3">
    <property type="entry name" value="PHOSPHATIDYLINOSITOL 3-AND 4-KINASE FAMILY PROTEIN-RELATED"/>
    <property type="match status" value="1"/>
</dbReference>
<dbReference type="EMBL" id="PKPP01002352">
    <property type="protein sequence ID" value="PWA75807.1"/>
    <property type="molecule type" value="Genomic_DNA"/>
</dbReference>
<gene>
    <name evidence="2" type="ORF">CTI12_AA224780</name>
</gene>
<comment type="caution">
    <text evidence="2">The sequence shown here is derived from an EMBL/GenBank/DDBJ whole genome shotgun (WGS) entry which is preliminary data.</text>
</comment>
<protein>
    <recommendedName>
        <fullName evidence="1">Symplekin C-terminal domain-containing protein</fullName>
    </recommendedName>
</protein>
<accession>A0A2U1NQN7</accession>
<evidence type="ECO:0000313" key="2">
    <source>
        <dbReference type="EMBL" id="PWA75807.1"/>
    </source>
</evidence>
<dbReference type="InterPro" id="IPR011009">
    <property type="entry name" value="Kinase-like_dom_sf"/>
</dbReference>
<reference evidence="2 3" key="1">
    <citation type="journal article" date="2018" name="Mol. Plant">
        <title>The genome of Artemisia annua provides insight into the evolution of Asteraceae family and artemisinin biosynthesis.</title>
        <authorList>
            <person name="Shen Q."/>
            <person name="Zhang L."/>
            <person name="Liao Z."/>
            <person name="Wang S."/>
            <person name="Yan T."/>
            <person name="Shi P."/>
            <person name="Liu M."/>
            <person name="Fu X."/>
            <person name="Pan Q."/>
            <person name="Wang Y."/>
            <person name="Lv Z."/>
            <person name="Lu X."/>
            <person name="Zhang F."/>
            <person name="Jiang W."/>
            <person name="Ma Y."/>
            <person name="Chen M."/>
            <person name="Hao X."/>
            <person name="Li L."/>
            <person name="Tang Y."/>
            <person name="Lv G."/>
            <person name="Zhou Y."/>
            <person name="Sun X."/>
            <person name="Brodelius P.E."/>
            <person name="Rose J.K.C."/>
            <person name="Tang K."/>
        </authorList>
    </citation>
    <scope>NUCLEOTIDE SEQUENCE [LARGE SCALE GENOMIC DNA]</scope>
    <source>
        <strain evidence="3">cv. Huhao1</strain>
        <tissue evidence="2">Leaf</tissue>
    </source>
</reference>
<dbReference type="SUPFAM" id="SSF56112">
    <property type="entry name" value="Protein kinase-like (PK-like)"/>
    <property type="match status" value="1"/>
</dbReference>
<dbReference type="PANTHER" id="PTHR47184">
    <property type="entry name" value="PHOSPHATIDYLINOSITOL 3-AND 4-KINASE FAMILY PROTEIN-RELATED"/>
    <property type="match status" value="1"/>
</dbReference>
<feature type="domain" description="Symplekin C-terminal" evidence="1">
    <location>
        <begin position="164"/>
        <end position="263"/>
    </location>
</feature>
<dbReference type="Gene3D" id="1.10.510.10">
    <property type="entry name" value="Transferase(Phosphotransferase) domain 1"/>
    <property type="match status" value="1"/>
</dbReference>
<name>A0A2U1NQN7_ARTAN</name>
<evidence type="ECO:0000259" key="1">
    <source>
        <dbReference type="Pfam" id="PF12295"/>
    </source>
</evidence>
<organism evidence="2 3">
    <name type="scientific">Artemisia annua</name>
    <name type="common">Sweet wormwood</name>
    <dbReference type="NCBI Taxonomy" id="35608"/>
    <lineage>
        <taxon>Eukaryota</taxon>
        <taxon>Viridiplantae</taxon>
        <taxon>Streptophyta</taxon>
        <taxon>Embryophyta</taxon>
        <taxon>Tracheophyta</taxon>
        <taxon>Spermatophyta</taxon>
        <taxon>Magnoliopsida</taxon>
        <taxon>eudicotyledons</taxon>
        <taxon>Gunneridae</taxon>
        <taxon>Pentapetalae</taxon>
        <taxon>asterids</taxon>
        <taxon>campanulids</taxon>
        <taxon>Asterales</taxon>
        <taxon>Asteraceae</taxon>
        <taxon>Asteroideae</taxon>
        <taxon>Anthemideae</taxon>
        <taxon>Artemisiinae</taxon>
        <taxon>Artemisia</taxon>
    </lineage>
</organism>
<dbReference type="Proteomes" id="UP000245207">
    <property type="component" value="Unassembled WGS sequence"/>
</dbReference>
<dbReference type="OrthoDB" id="331600at2759"/>
<dbReference type="AlphaFoldDB" id="A0A2U1NQN7"/>
<sequence length="275" mass="29972">MDEIGRNGQNGSNTVATVLCRHSLLTNLSFQRRSTRPLQSEYQNRHHSSSAVVRGTIGCAAPDSIAEYGLGSKVSRIGDMYSFGILLLEMITSKKPTDTMFGEGLSLHIYAKAAMGDGGHGIVDPALLNDDGKLAPSTNKEDVRTYFECLGQRQSKWTRLRLLAMVLCHQHSQGSAYMGPALTPAEVLVAIHDISPEKDGVPLKKVMDACSACIEQRTVLTQQVLAKALSQMVDQTSLPLLFMRTVIQAIDAFPKLVSTVIDLCIFYLIISISSD</sequence>
<dbReference type="InterPro" id="IPR022075">
    <property type="entry name" value="Symplekin_C"/>
</dbReference>
<evidence type="ECO:0000313" key="3">
    <source>
        <dbReference type="Proteomes" id="UP000245207"/>
    </source>
</evidence>
<dbReference type="STRING" id="35608.A0A2U1NQN7"/>
<dbReference type="Pfam" id="PF12295">
    <property type="entry name" value="Symplekin_C"/>
    <property type="match status" value="1"/>
</dbReference>